<dbReference type="InterPro" id="IPR019734">
    <property type="entry name" value="TPR_rpt"/>
</dbReference>
<dbReference type="PROSITE" id="PS50005">
    <property type="entry name" value="TPR"/>
    <property type="match status" value="3"/>
</dbReference>
<proteinExistence type="predicted"/>
<evidence type="ECO:0000256" key="1">
    <source>
        <dbReference type="ARBA" id="ARBA00022679"/>
    </source>
</evidence>
<dbReference type="InterPro" id="IPR027417">
    <property type="entry name" value="P-loop_NTPase"/>
</dbReference>
<dbReference type="SMART" id="SM00028">
    <property type="entry name" value="TPR"/>
    <property type="match status" value="3"/>
</dbReference>
<dbReference type="PANTHER" id="PTHR12788">
    <property type="entry name" value="PROTEIN-TYROSINE SULFOTRANSFERASE 2"/>
    <property type="match status" value="1"/>
</dbReference>
<evidence type="ECO:0000313" key="4">
    <source>
        <dbReference type="Proteomes" id="UP001526246"/>
    </source>
</evidence>
<dbReference type="PANTHER" id="PTHR12788:SF10">
    <property type="entry name" value="PROTEIN-TYROSINE SULFOTRANSFERASE"/>
    <property type="match status" value="1"/>
</dbReference>
<dbReference type="Pfam" id="PF14559">
    <property type="entry name" value="TPR_19"/>
    <property type="match status" value="1"/>
</dbReference>
<dbReference type="InterPro" id="IPR011990">
    <property type="entry name" value="TPR-like_helical_dom_sf"/>
</dbReference>
<keyword evidence="2" id="KW-0802">TPR repeat</keyword>
<dbReference type="Gene3D" id="3.40.50.300">
    <property type="entry name" value="P-loop containing nucleotide triphosphate hydrolases"/>
    <property type="match status" value="1"/>
</dbReference>
<sequence length="482" mass="52647">MAGKDKAEALFRSAEQALGSGRLDDAASLYTEALRLAPERADAWFNLGWIERARRRFEPALAAYGRALDTGIDRPEEVRVNRAAILSDQLFRPIDAEAELRTALEGRPGFVPALLGLGNLAEDAGRFEEAQEAYQALLQVEPGNGRARARLAMLELQGGHPDAVAGQLKGQLDLAATVEDRTELLFAIAAALDAAADYGEAFQALEAANLLALSLSPQRYDPHALERLVDSIIAAFPARPPDPAADEVSPVFIVGMFRSGSTLAEQMLARHPALTSAGELDAIPAIAAGLQPYPQASAGLLPRQVEQLRAQYAAESGTFGRIIDKRCDNVLHLGLIKSLFPSARIIHTVRKPLDNLLSIAFLRFGEGVSYGHRFQDSAHYLVQYRRLMEHWRALFGDDLHDLSYDALVTEPETTLRAALTFLDLPFDQACVTPERNGGPVRTASALQVRQPLHQRSSGRWQHYAAQLEPVRAYLERNGIAVG</sequence>
<feature type="repeat" description="TPR" evidence="2">
    <location>
        <begin position="111"/>
        <end position="144"/>
    </location>
</feature>
<dbReference type="InterPro" id="IPR026634">
    <property type="entry name" value="TPST-like"/>
</dbReference>
<dbReference type="Pfam" id="PF13432">
    <property type="entry name" value="TPR_16"/>
    <property type="match status" value="1"/>
</dbReference>
<evidence type="ECO:0000313" key="3">
    <source>
        <dbReference type="EMBL" id="MCW3797962.1"/>
    </source>
</evidence>
<keyword evidence="4" id="KW-1185">Reference proteome</keyword>
<evidence type="ECO:0000256" key="2">
    <source>
        <dbReference type="PROSITE-ProRule" id="PRU00339"/>
    </source>
</evidence>
<gene>
    <name evidence="3" type="ORF">OMW55_09115</name>
</gene>
<feature type="repeat" description="TPR" evidence="2">
    <location>
        <begin position="41"/>
        <end position="74"/>
    </location>
</feature>
<dbReference type="Proteomes" id="UP001526246">
    <property type="component" value="Unassembled WGS sequence"/>
</dbReference>
<dbReference type="EMBL" id="JAPDOB010000002">
    <property type="protein sequence ID" value="MCW3797962.1"/>
    <property type="molecule type" value="Genomic_DNA"/>
</dbReference>
<accession>A0ABT3JFV4</accession>
<organism evidence="3 4">
    <name type="scientific">Sphingomonas arvum</name>
    <dbReference type="NCBI Taxonomy" id="2992113"/>
    <lineage>
        <taxon>Bacteria</taxon>
        <taxon>Pseudomonadati</taxon>
        <taxon>Pseudomonadota</taxon>
        <taxon>Alphaproteobacteria</taxon>
        <taxon>Sphingomonadales</taxon>
        <taxon>Sphingomonadaceae</taxon>
        <taxon>Sphingomonas</taxon>
    </lineage>
</organism>
<keyword evidence="1" id="KW-0808">Transferase</keyword>
<feature type="repeat" description="TPR" evidence="2">
    <location>
        <begin position="7"/>
        <end position="40"/>
    </location>
</feature>
<dbReference type="Gene3D" id="1.25.40.10">
    <property type="entry name" value="Tetratricopeptide repeat domain"/>
    <property type="match status" value="2"/>
</dbReference>
<dbReference type="SUPFAM" id="SSF48452">
    <property type="entry name" value="TPR-like"/>
    <property type="match status" value="1"/>
</dbReference>
<reference evidence="3 4" key="1">
    <citation type="submission" date="2022-10" db="EMBL/GenBank/DDBJ databases">
        <title>Sphingomonas sp.</title>
        <authorList>
            <person name="Jin C."/>
        </authorList>
    </citation>
    <scope>NUCLEOTIDE SEQUENCE [LARGE SCALE GENOMIC DNA]</scope>
    <source>
        <strain evidence="3 4">BN140010</strain>
    </source>
</reference>
<dbReference type="RefSeq" id="WP_264882566.1">
    <property type="nucleotide sequence ID" value="NZ_JAPDOB010000002.1"/>
</dbReference>
<dbReference type="Pfam" id="PF13469">
    <property type="entry name" value="Sulfotransfer_3"/>
    <property type="match status" value="1"/>
</dbReference>
<name>A0ABT3JFV4_9SPHN</name>
<dbReference type="SUPFAM" id="SSF52540">
    <property type="entry name" value="P-loop containing nucleoside triphosphate hydrolases"/>
    <property type="match status" value="1"/>
</dbReference>
<comment type="caution">
    <text evidence="3">The sequence shown here is derived from an EMBL/GenBank/DDBJ whole genome shotgun (WGS) entry which is preliminary data.</text>
</comment>
<protein>
    <submittedName>
        <fullName evidence="3">Sulfotransferase</fullName>
    </submittedName>
</protein>